<evidence type="ECO:0000313" key="15">
    <source>
        <dbReference type="Proteomes" id="UP001642540"/>
    </source>
</evidence>
<proteinExistence type="inferred from homology"/>
<evidence type="ECO:0000256" key="6">
    <source>
        <dbReference type="ARBA" id="ARBA00022723"/>
    </source>
</evidence>
<dbReference type="PANTHER" id="PTHR24292:SF54">
    <property type="entry name" value="CYP9F3-RELATED"/>
    <property type="match status" value="1"/>
</dbReference>
<keyword evidence="11" id="KW-0503">Monooxygenase</keyword>
<evidence type="ECO:0000256" key="10">
    <source>
        <dbReference type="ARBA" id="ARBA00023004"/>
    </source>
</evidence>
<keyword evidence="8" id="KW-0492">Microsome</keyword>
<dbReference type="InterPro" id="IPR050476">
    <property type="entry name" value="Insect_CytP450_Detox"/>
</dbReference>
<keyword evidence="10" id="KW-0408">Iron</keyword>
<dbReference type="PANTHER" id="PTHR24292">
    <property type="entry name" value="CYTOCHROME P450"/>
    <property type="match status" value="1"/>
</dbReference>
<dbReference type="PRINTS" id="PR00464">
    <property type="entry name" value="EP450II"/>
</dbReference>
<evidence type="ECO:0000256" key="1">
    <source>
        <dbReference type="ARBA" id="ARBA00001971"/>
    </source>
</evidence>
<sequence length="365" mass="41490">MYQYIIIANGIREIDTSIAVSKLDLFLGRKGIPEADDYAYKTIGSEKYCGIRQMGNSLILIKETSVIKKILIKDFDHFVDRRPFFSDAELSFKKMLPMLEGEEWKGVRTSVSPTFTTGKIRRMMEYFNSVGQEWVESFKEKARANLNGFVVINAHTANIQYAVDVIASAVFGMNAGTIKDPNSPFSQYGTRLSDFTKWQIFKFTIAVNFPKVAKMMKLKLMDMEALGFFERILNQGLKARMSGDTTKRNDFLQLLVEAKKGELKAEGKDELESFEKDAQIESTEKKQWLTEQIMNSQSLVFFFAGLTTASNTITFATYSLAVHPDVQDKLRKEVDKIMKPDGSLDYDDVSSLVYLDMVLCGEHII</sequence>
<dbReference type="Gene3D" id="1.10.630.10">
    <property type="entry name" value="Cytochrome P450"/>
    <property type="match status" value="1"/>
</dbReference>
<reference evidence="14 15" key="1">
    <citation type="submission" date="2024-08" db="EMBL/GenBank/DDBJ databases">
        <authorList>
            <person name="Cucini C."/>
            <person name="Frati F."/>
        </authorList>
    </citation>
    <scope>NUCLEOTIDE SEQUENCE [LARGE SCALE GENOMIC DNA]</scope>
</reference>
<evidence type="ECO:0000256" key="7">
    <source>
        <dbReference type="ARBA" id="ARBA00022824"/>
    </source>
</evidence>
<evidence type="ECO:0000256" key="2">
    <source>
        <dbReference type="ARBA" id="ARBA00004174"/>
    </source>
</evidence>
<dbReference type="Proteomes" id="UP001642540">
    <property type="component" value="Unassembled WGS sequence"/>
</dbReference>
<dbReference type="Pfam" id="PF00067">
    <property type="entry name" value="p450"/>
    <property type="match status" value="1"/>
</dbReference>
<keyword evidence="6" id="KW-0479">Metal-binding</keyword>
<comment type="subcellular location">
    <subcellularLocation>
        <location evidence="3">Endoplasmic reticulum membrane</location>
        <topology evidence="3">Peripheral membrane protein</topology>
    </subcellularLocation>
    <subcellularLocation>
        <location evidence="2">Microsome membrane</location>
        <topology evidence="2">Peripheral membrane protein</topology>
    </subcellularLocation>
</comment>
<evidence type="ECO:0000256" key="13">
    <source>
        <dbReference type="SAM" id="Phobius"/>
    </source>
</evidence>
<dbReference type="InterPro" id="IPR001128">
    <property type="entry name" value="Cyt_P450"/>
</dbReference>
<evidence type="ECO:0000256" key="9">
    <source>
        <dbReference type="ARBA" id="ARBA00023002"/>
    </source>
</evidence>
<name>A0ABP1Q1P6_9HEXA</name>
<protein>
    <submittedName>
        <fullName evidence="14">Uncharacterized protein</fullName>
    </submittedName>
</protein>
<evidence type="ECO:0000313" key="14">
    <source>
        <dbReference type="EMBL" id="CAL8086087.1"/>
    </source>
</evidence>
<feature type="transmembrane region" description="Helical" evidence="13">
    <location>
        <begin position="299"/>
        <end position="322"/>
    </location>
</feature>
<evidence type="ECO:0000256" key="12">
    <source>
        <dbReference type="ARBA" id="ARBA00023136"/>
    </source>
</evidence>
<keyword evidence="7" id="KW-0256">Endoplasmic reticulum</keyword>
<keyword evidence="13" id="KW-1133">Transmembrane helix</keyword>
<dbReference type="SUPFAM" id="SSF48264">
    <property type="entry name" value="Cytochrome P450"/>
    <property type="match status" value="1"/>
</dbReference>
<keyword evidence="13" id="KW-0812">Transmembrane</keyword>
<comment type="cofactor">
    <cofactor evidence="1">
        <name>heme</name>
        <dbReference type="ChEBI" id="CHEBI:30413"/>
    </cofactor>
</comment>
<comment type="caution">
    <text evidence="14">The sequence shown here is derived from an EMBL/GenBank/DDBJ whole genome shotgun (WGS) entry which is preliminary data.</text>
</comment>
<keyword evidence="5" id="KW-0349">Heme</keyword>
<gene>
    <name evidence="14" type="ORF">ODALV1_LOCUS6329</name>
</gene>
<keyword evidence="15" id="KW-1185">Reference proteome</keyword>
<dbReference type="InterPro" id="IPR002402">
    <property type="entry name" value="Cyt_P450_E_grp-II"/>
</dbReference>
<evidence type="ECO:0000256" key="4">
    <source>
        <dbReference type="ARBA" id="ARBA00010617"/>
    </source>
</evidence>
<dbReference type="EMBL" id="CAXLJM020000019">
    <property type="protein sequence ID" value="CAL8086087.1"/>
    <property type="molecule type" value="Genomic_DNA"/>
</dbReference>
<evidence type="ECO:0000256" key="8">
    <source>
        <dbReference type="ARBA" id="ARBA00022848"/>
    </source>
</evidence>
<evidence type="ECO:0000256" key="11">
    <source>
        <dbReference type="ARBA" id="ARBA00023033"/>
    </source>
</evidence>
<comment type="similarity">
    <text evidence="4">Belongs to the cytochrome P450 family.</text>
</comment>
<dbReference type="InterPro" id="IPR036396">
    <property type="entry name" value="Cyt_P450_sf"/>
</dbReference>
<organism evidence="14 15">
    <name type="scientific">Orchesella dallaii</name>
    <dbReference type="NCBI Taxonomy" id="48710"/>
    <lineage>
        <taxon>Eukaryota</taxon>
        <taxon>Metazoa</taxon>
        <taxon>Ecdysozoa</taxon>
        <taxon>Arthropoda</taxon>
        <taxon>Hexapoda</taxon>
        <taxon>Collembola</taxon>
        <taxon>Entomobryomorpha</taxon>
        <taxon>Entomobryoidea</taxon>
        <taxon>Orchesellidae</taxon>
        <taxon>Orchesellinae</taxon>
        <taxon>Orchesella</taxon>
    </lineage>
</organism>
<accession>A0ABP1Q1P6</accession>
<evidence type="ECO:0000256" key="3">
    <source>
        <dbReference type="ARBA" id="ARBA00004406"/>
    </source>
</evidence>
<keyword evidence="9" id="KW-0560">Oxidoreductase</keyword>
<evidence type="ECO:0000256" key="5">
    <source>
        <dbReference type="ARBA" id="ARBA00022617"/>
    </source>
</evidence>
<keyword evidence="12 13" id="KW-0472">Membrane</keyword>